<dbReference type="AlphaFoldDB" id="A0AAW0H2A7"/>
<dbReference type="PANTHER" id="PTHR23267">
    <property type="entry name" value="IMMUNOGLOBULIN LIGHT CHAIN"/>
    <property type="match status" value="1"/>
</dbReference>
<dbReference type="Pfam" id="PF07686">
    <property type="entry name" value="V-set"/>
    <property type="match status" value="1"/>
</dbReference>
<organism evidence="2 3">
    <name type="scientific">Myodes glareolus</name>
    <name type="common">Bank vole</name>
    <name type="synonym">Clethrionomys glareolus</name>
    <dbReference type="NCBI Taxonomy" id="447135"/>
    <lineage>
        <taxon>Eukaryota</taxon>
        <taxon>Metazoa</taxon>
        <taxon>Chordata</taxon>
        <taxon>Craniata</taxon>
        <taxon>Vertebrata</taxon>
        <taxon>Euteleostomi</taxon>
        <taxon>Mammalia</taxon>
        <taxon>Eutheria</taxon>
        <taxon>Euarchontoglires</taxon>
        <taxon>Glires</taxon>
        <taxon>Rodentia</taxon>
        <taxon>Myomorpha</taxon>
        <taxon>Muroidea</taxon>
        <taxon>Cricetidae</taxon>
        <taxon>Arvicolinae</taxon>
        <taxon>Myodes</taxon>
    </lineage>
</organism>
<dbReference type="Proteomes" id="UP001488838">
    <property type="component" value="Unassembled WGS sequence"/>
</dbReference>
<evidence type="ECO:0000313" key="2">
    <source>
        <dbReference type="EMBL" id="KAK7796894.1"/>
    </source>
</evidence>
<sequence>MSGSMALPQHGSLLMPLALVTTKSSEDGAAYSWPCPTPTAPFWRVGPGPPQDSTVSLSLLSDVEPGIPARFSGSGSGTDFTLSINPVEADDAATYYCQQSYDLPPTVVQG</sequence>
<comment type="caution">
    <text evidence="2">The sequence shown here is derived from an EMBL/GenBank/DDBJ whole genome shotgun (WGS) entry which is preliminary data.</text>
</comment>
<dbReference type="InterPro" id="IPR050150">
    <property type="entry name" value="IgV_Light_Chain"/>
</dbReference>
<dbReference type="Gene3D" id="2.60.40.10">
    <property type="entry name" value="Immunoglobulins"/>
    <property type="match status" value="1"/>
</dbReference>
<protein>
    <recommendedName>
        <fullName evidence="1">Immunoglobulin V-set domain-containing protein</fullName>
    </recommendedName>
</protein>
<proteinExistence type="predicted"/>
<evidence type="ECO:0000313" key="3">
    <source>
        <dbReference type="Proteomes" id="UP001488838"/>
    </source>
</evidence>
<dbReference type="EMBL" id="JBBHLL010000967">
    <property type="protein sequence ID" value="KAK7796894.1"/>
    <property type="molecule type" value="Genomic_DNA"/>
</dbReference>
<gene>
    <name evidence="2" type="ORF">U0070_002811</name>
</gene>
<name>A0AAW0H2A7_MYOGA</name>
<accession>A0AAW0H2A7</accession>
<evidence type="ECO:0000259" key="1">
    <source>
        <dbReference type="SMART" id="SM00406"/>
    </source>
</evidence>
<dbReference type="SUPFAM" id="SSF48726">
    <property type="entry name" value="Immunoglobulin"/>
    <property type="match status" value="1"/>
</dbReference>
<dbReference type="InterPro" id="IPR036179">
    <property type="entry name" value="Ig-like_dom_sf"/>
</dbReference>
<feature type="domain" description="Immunoglobulin V-set" evidence="1">
    <location>
        <begin position="16"/>
        <end position="99"/>
    </location>
</feature>
<dbReference type="SMART" id="SM00406">
    <property type="entry name" value="IGv"/>
    <property type="match status" value="1"/>
</dbReference>
<reference evidence="2 3" key="1">
    <citation type="journal article" date="2023" name="bioRxiv">
        <title>Conserved and derived expression patterns and positive selection on dental genes reveal complex evolutionary context of ever-growing rodent molars.</title>
        <authorList>
            <person name="Calamari Z.T."/>
            <person name="Song A."/>
            <person name="Cohen E."/>
            <person name="Akter M."/>
            <person name="Roy R.D."/>
            <person name="Hallikas O."/>
            <person name="Christensen M.M."/>
            <person name="Li P."/>
            <person name="Marangoni P."/>
            <person name="Jernvall J."/>
            <person name="Klein O.D."/>
        </authorList>
    </citation>
    <scope>NUCLEOTIDE SEQUENCE [LARGE SCALE GENOMIC DNA]</scope>
    <source>
        <strain evidence="2">V071</strain>
    </source>
</reference>
<keyword evidence="3" id="KW-1185">Reference proteome</keyword>
<dbReference type="InterPro" id="IPR013106">
    <property type="entry name" value="Ig_V-set"/>
</dbReference>
<dbReference type="InterPro" id="IPR013783">
    <property type="entry name" value="Ig-like_fold"/>
</dbReference>